<proteinExistence type="predicted"/>
<keyword evidence="3" id="KW-1185">Reference proteome</keyword>
<accession>A0A1Q3EP71</accession>
<dbReference type="EMBL" id="BDGU01000822">
    <property type="protein sequence ID" value="GAW08894.1"/>
    <property type="molecule type" value="Genomic_DNA"/>
</dbReference>
<name>A0A1Q3EP71_LENED</name>
<organism evidence="2 3">
    <name type="scientific">Lentinula edodes</name>
    <name type="common">Shiitake mushroom</name>
    <name type="synonym">Lentinus edodes</name>
    <dbReference type="NCBI Taxonomy" id="5353"/>
    <lineage>
        <taxon>Eukaryota</taxon>
        <taxon>Fungi</taxon>
        <taxon>Dikarya</taxon>
        <taxon>Basidiomycota</taxon>
        <taxon>Agaricomycotina</taxon>
        <taxon>Agaricomycetes</taxon>
        <taxon>Agaricomycetidae</taxon>
        <taxon>Agaricales</taxon>
        <taxon>Marasmiineae</taxon>
        <taxon>Omphalotaceae</taxon>
        <taxon>Lentinula</taxon>
    </lineage>
</organism>
<protein>
    <recommendedName>
        <fullName evidence="4">Protein kinase domain-containing protein</fullName>
    </recommendedName>
</protein>
<evidence type="ECO:0008006" key="4">
    <source>
        <dbReference type="Google" id="ProtNLM"/>
    </source>
</evidence>
<sequence>MLFRTIVLLQFIMDACTTPEIGRSLRDRDSISLEAKSLERRLDSQEIRDRKWAKQLNEPWLDFCPDDCEGFGQNSNYFREDISKKIFVDLSKRNAACEVVSLQYFEYFIDAGIVKDDPGTGVIVMKKQPGKPLHKIKAWQEAPLKQKLAIYHKVQSTVCSKIYDWIQRRELLYSDFTPLNILVILDRKGESIRLKSVKIVDFGPPGVVETKYTPTPQVFEQFFSARWDFLWEPLVVIPENERPRSACPALLK</sequence>
<evidence type="ECO:0000313" key="3">
    <source>
        <dbReference type="Proteomes" id="UP000188533"/>
    </source>
</evidence>
<evidence type="ECO:0000313" key="2">
    <source>
        <dbReference type="EMBL" id="GAW08894.1"/>
    </source>
</evidence>
<feature type="chain" id="PRO_5013111898" description="Protein kinase domain-containing protein" evidence="1">
    <location>
        <begin position="18"/>
        <end position="252"/>
    </location>
</feature>
<feature type="signal peptide" evidence="1">
    <location>
        <begin position="1"/>
        <end position="17"/>
    </location>
</feature>
<reference evidence="2 3" key="1">
    <citation type="submission" date="2016-08" db="EMBL/GenBank/DDBJ databases">
        <authorList>
            <consortium name="Lentinula edodes genome sequencing consortium"/>
            <person name="Sakamoto Y."/>
            <person name="Nakade K."/>
            <person name="Sato S."/>
            <person name="Yoshida Y."/>
            <person name="Miyazaki K."/>
            <person name="Natsume S."/>
            <person name="Konno N."/>
        </authorList>
    </citation>
    <scope>NUCLEOTIDE SEQUENCE [LARGE SCALE GENOMIC DNA]</scope>
    <source>
        <strain evidence="2 3">NBRC 111202</strain>
    </source>
</reference>
<keyword evidence="1" id="KW-0732">Signal</keyword>
<dbReference type="AlphaFoldDB" id="A0A1Q3EP71"/>
<reference evidence="2 3" key="2">
    <citation type="submission" date="2017-02" db="EMBL/GenBank/DDBJ databases">
        <title>A genome survey and senescence transcriptome analysis in Lentinula edodes.</title>
        <authorList>
            <person name="Sakamoto Y."/>
            <person name="Nakade K."/>
            <person name="Sato S."/>
            <person name="Yoshida Y."/>
            <person name="Miyazaki K."/>
            <person name="Natsume S."/>
            <person name="Konno N."/>
        </authorList>
    </citation>
    <scope>NUCLEOTIDE SEQUENCE [LARGE SCALE GENOMIC DNA]</scope>
    <source>
        <strain evidence="2 3">NBRC 111202</strain>
    </source>
</reference>
<comment type="caution">
    <text evidence="2">The sequence shown here is derived from an EMBL/GenBank/DDBJ whole genome shotgun (WGS) entry which is preliminary data.</text>
</comment>
<evidence type="ECO:0000256" key="1">
    <source>
        <dbReference type="SAM" id="SignalP"/>
    </source>
</evidence>
<dbReference type="Proteomes" id="UP000188533">
    <property type="component" value="Unassembled WGS sequence"/>
</dbReference>
<gene>
    <name evidence="2" type="ORF">LENED_011003</name>
</gene>